<keyword evidence="6" id="KW-0732">Signal</keyword>
<keyword evidence="10 14" id="KW-0472">Membrane</keyword>
<evidence type="ECO:0000313" key="16">
    <source>
        <dbReference type="EMBL" id="KCW73028.1"/>
    </source>
</evidence>
<keyword evidence="2" id="KW-0813">Transport</keyword>
<feature type="transmembrane region" description="Helical" evidence="14">
    <location>
        <begin position="226"/>
        <end position="244"/>
    </location>
</feature>
<evidence type="ECO:0000256" key="8">
    <source>
        <dbReference type="ARBA" id="ARBA00022949"/>
    </source>
</evidence>
<evidence type="ECO:0000256" key="5">
    <source>
        <dbReference type="ARBA" id="ARBA00022692"/>
    </source>
</evidence>
<dbReference type="FunFam" id="3.30.430.20:FF:000001">
    <property type="entry name" value="cysteine-rich repeat secretory protein 3"/>
    <property type="match status" value="1"/>
</dbReference>
<dbReference type="Gramene" id="KCW73028">
    <property type="protein sequence ID" value="KCW73028"/>
    <property type="gene ID" value="EUGRSUZ_E01472"/>
</dbReference>
<sequence>PNAYIYSGCSQEKYQPGSLFESNLNSVLTSVVSSSSQATYNSFAVGNGTAALPAGLIYGLYQCRGDLNLVECSGCIQSAVSQMSLVCPYSYGASLQLDSCYVRYEHMDFLGRLDTGLRYHKCSKSAGSDQEFFRRRDDVLADLRGAIGFRVSRSGLVQGFAQCLGDLSTADCSTCLSQAVEESRTLCGTAAAADVFLAQCYVRYWASGYYDFSSGSSNNEDQAGKTVAIIVGVVGALAVLIVLLSLCRKAMGAFSLSLIICLIKFMSLINL</sequence>
<dbReference type="AlphaFoldDB" id="A0A059C3K1"/>
<dbReference type="Pfam" id="PF01657">
    <property type="entry name" value="Stress-antifung"/>
    <property type="match status" value="2"/>
</dbReference>
<evidence type="ECO:0000256" key="3">
    <source>
        <dbReference type="ARBA" id="ARBA00022475"/>
    </source>
</evidence>
<dbReference type="Gene3D" id="3.30.430.20">
    <property type="entry name" value="Gnk2 domain, C-X8-C-X2-C motif"/>
    <property type="match status" value="2"/>
</dbReference>
<evidence type="ECO:0000256" key="1">
    <source>
        <dbReference type="ARBA" id="ARBA00004251"/>
    </source>
</evidence>
<evidence type="ECO:0000256" key="11">
    <source>
        <dbReference type="ARBA" id="ARBA00023157"/>
    </source>
</evidence>
<dbReference type="CDD" id="cd23509">
    <property type="entry name" value="Gnk2-like"/>
    <property type="match status" value="2"/>
</dbReference>
<keyword evidence="4" id="KW-0945">Host-virus interaction</keyword>
<feature type="domain" description="Gnk2-homologous" evidence="15">
    <location>
        <begin position="110"/>
        <end position="209"/>
    </location>
</feature>
<dbReference type="FunFam" id="3.30.430.20:FF:000011">
    <property type="entry name" value="Cysteine-rich repeat secretory protein 15"/>
    <property type="match status" value="1"/>
</dbReference>
<dbReference type="GO" id="GO:0005886">
    <property type="term" value="C:plasma membrane"/>
    <property type="evidence" value="ECO:0007669"/>
    <property type="project" value="UniProtKB-SubCell"/>
</dbReference>
<evidence type="ECO:0000256" key="9">
    <source>
        <dbReference type="ARBA" id="ARBA00022989"/>
    </source>
</evidence>
<dbReference type="EMBL" id="KK198757">
    <property type="protein sequence ID" value="KCW73028.1"/>
    <property type="molecule type" value="Genomic_DNA"/>
</dbReference>
<evidence type="ECO:0000259" key="15">
    <source>
        <dbReference type="PROSITE" id="PS51473"/>
    </source>
</evidence>
<evidence type="ECO:0000256" key="2">
    <source>
        <dbReference type="ARBA" id="ARBA00022448"/>
    </source>
</evidence>
<accession>A0A059C3K1</accession>
<organism evidence="16">
    <name type="scientific">Eucalyptus grandis</name>
    <name type="common">Flooded gum</name>
    <dbReference type="NCBI Taxonomy" id="71139"/>
    <lineage>
        <taxon>Eukaryota</taxon>
        <taxon>Viridiplantae</taxon>
        <taxon>Streptophyta</taxon>
        <taxon>Embryophyta</taxon>
        <taxon>Tracheophyta</taxon>
        <taxon>Spermatophyta</taxon>
        <taxon>Magnoliopsida</taxon>
        <taxon>eudicotyledons</taxon>
        <taxon>Gunneridae</taxon>
        <taxon>Pentapetalae</taxon>
        <taxon>rosids</taxon>
        <taxon>malvids</taxon>
        <taxon>Myrtales</taxon>
        <taxon>Myrtaceae</taxon>
        <taxon>Myrtoideae</taxon>
        <taxon>Eucalypteae</taxon>
        <taxon>Eucalyptus</taxon>
    </lineage>
</organism>
<keyword evidence="8" id="KW-0965">Cell junction</keyword>
<gene>
    <name evidence="16" type="ORF">EUGRSUZ_E01472</name>
</gene>
<evidence type="ECO:0000256" key="7">
    <source>
        <dbReference type="ARBA" id="ARBA00022737"/>
    </source>
</evidence>
<dbReference type="PROSITE" id="PS51473">
    <property type="entry name" value="GNK2"/>
    <property type="match status" value="2"/>
</dbReference>
<comment type="subcellular location">
    <subcellularLocation>
        <location evidence="12">Cell junction</location>
        <location evidence="12">Plasmodesma</location>
    </subcellularLocation>
    <subcellularLocation>
        <location evidence="1">Cell membrane</location>
        <topology evidence="1">Single-pass type I membrane protein</topology>
    </subcellularLocation>
</comment>
<feature type="transmembrane region" description="Helical" evidence="14">
    <location>
        <begin position="251"/>
        <end position="269"/>
    </location>
</feature>
<dbReference type="InterPro" id="IPR051378">
    <property type="entry name" value="Cell2Cell_Antifungal"/>
</dbReference>
<keyword evidence="5 14" id="KW-0812">Transmembrane</keyword>
<protein>
    <recommendedName>
        <fullName evidence="15">Gnk2-homologous domain-containing protein</fullName>
    </recommendedName>
</protein>
<dbReference type="OMA" id="CYVRYEN"/>
<proteinExistence type="inferred from homology"/>
<keyword evidence="11" id="KW-1015">Disulfide bond</keyword>
<reference evidence="16" key="1">
    <citation type="submission" date="2013-07" db="EMBL/GenBank/DDBJ databases">
        <title>The genome of Eucalyptus grandis.</title>
        <authorList>
            <person name="Schmutz J."/>
            <person name="Hayes R."/>
            <person name="Myburg A."/>
            <person name="Tuskan G."/>
            <person name="Grattapaglia D."/>
            <person name="Rokhsar D.S."/>
        </authorList>
    </citation>
    <scope>NUCLEOTIDE SEQUENCE</scope>
    <source>
        <tissue evidence="16">Leaf extractions</tissue>
    </source>
</reference>
<evidence type="ECO:0000256" key="12">
    <source>
        <dbReference type="ARBA" id="ARBA00024184"/>
    </source>
</evidence>
<dbReference type="GO" id="GO:0009506">
    <property type="term" value="C:plasmodesma"/>
    <property type="evidence" value="ECO:0000318"/>
    <property type="project" value="GO_Central"/>
</dbReference>
<dbReference type="PANTHER" id="PTHR32080:SF2">
    <property type="entry name" value="PLASMODESMATA-LOCATED PROTEIN 8"/>
    <property type="match status" value="1"/>
</dbReference>
<dbReference type="eggNOG" id="ENOG502QU9X">
    <property type="taxonomic scope" value="Eukaryota"/>
</dbReference>
<comment type="similarity">
    <text evidence="13">Belongs to the cysteine-rich repeat secretory protein family. Plasmodesmata-located proteins (PDLD) subfamily.</text>
</comment>
<dbReference type="InterPro" id="IPR038408">
    <property type="entry name" value="GNK2_sf"/>
</dbReference>
<feature type="non-terminal residue" evidence="16">
    <location>
        <position position="1"/>
    </location>
</feature>
<feature type="domain" description="Gnk2-homologous" evidence="15">
    <location>
        <begin position="2"/>
        <end position="109"/>
    </location>
</feature>
<evidence type="ECO:0000256" key="13">
    <source>
        <dbReference type="ARBA" id="ARBA00038393"/>
    </source>
</evidence>
<evidence type="ECO:0000256" key="6">
    <source>
        <dbReference type="ARBA" id="ARBA00022729"/>
    </source>
</evidence>
<dbReference type="STRING" id="71139.A0A059C3K1"/>
<name>A0A059C3K1_EUCGR</name>
<dbReference type="PANTHER" id="PTHR32080">
    <property type="entry name" value="ANTIFUNGAL PROTEIN GINKBILOBIN-2-LIKE"/>
    <property type="match status" value="1"/>
</dbReference>
<evidence type="ECO:0000256" key="14">
    <source>
        <dbReference type="SAM" id="Phobius"/>
    </source>
</evidence>
<dbReference type="FunCoup" id="A0A059C3K1">
    <property type="interactions" value="1"/>
</dbReference>
<dbReference type="InParanoid" id="A0A059C3K1"/>
<keyword evidence="3" id="KW-1003">Cell membrane</keyword>
<dbReference type="InterPro" id="IPR002902">
    <property type="entry name" value="GNK2"/>
</dbReference>
<evidence type="ECO:0000256" key="10">
    <source>
        <dbReference type="ARBA" id="ARBA00023136"/>
    </source>
</evidence>
<evidence type="ECO:0000256" key="4">
    <source>
        <dbReference type="ARBA" id="ARBA00022581"/>
    </source>
</evidence>
<keyword evidence="9 14" id="KW-1133">Transmembrane helix</keyword>
<keyword evidence="7" id="KW-0677">Repeat</keyword>